<reference evidence="14 15" key="1">
    <citation type="submission" date="2018-07" db="EMBL/GenBank/DDBJ databases">
        <title>The complete nuclear genome of the prasinophyte Chloropicon primus (CCMP1205).</title>
        <authorList>
            <person name="Pombert J.-F."/>
            <person name="Otis C."/>
            <person name="Turmel M."/>
            <person name="Lemieux C."/>
        </authorList>
    </citation>
    <scope>NUCLEOTIDE SEQUENCE [LARGE SCALE GENOMIC DNA]</scope>
    <source>
        <strain evidence="14 15">CCMP1205</strain>
    </source>
</reference>
<evidence type="ECO:0000256" key="3">
    <source>
        <dbReference type="ARBA" id="ARBA00022516"/>
    </source>
</evidence>
<dbReference type="CDD" id="cd07987">
    <property type="entry name" value="LPLAT_MGAT-like"/>
    <property type="match status" value="1"/>
</dbReference>
<feature type="compositionally biased region" description="Low complexity" evidence="11">
    <location>
        <begin position="41"/>
        <end position="54"/>
    </location>
</feature>
<protein>
    <submittedName>
        <fullName evidence="14">Diacylglycerol acyltransferase</fullName>
    </submittedName>
</protein>
<evidence type="ECO:0000256" key="8">
    <source>
        <dbReference type="ARBA" id="ARBA00023098"/>
    </source>
</evidence>
<evidence type="ECO:0000256" key="6">
    <source>
        <dbReference type="ARBA" id="ARBA00022824"/>
    </source>
</evidence>
<keyword evidence="4 14" id="KW-0808">Transferase</keyword>
<feature type="transmembrane region" description="Helical" evidence="12">
    <location>
        <begin position="167"/>
        <end position="189"/>
    </location>
</feature>
<evidence type="ECO:0000256" key="1">
    <source>
        <dbReference type="ARBA" id="ARBA00004477"/>
    </source>
</evidence>
<feature type="region of interest" description="Disordered" evidence="11">
    <location>
        <begin position="41"/>
        <end position="96"/>
    </location>
</feature>
<keyword evidence="7 12" id="KW-1133">Transmembrane helix</keyword>
<sequence length="697" mass="76633">MSVPLSVALLVTLLTLLTPTTYVLLVSNKGRNDKGKGFRFGFRFRNNNNSNNNNNRDEDEDEGKRGDGRGREPEGEGGGRRRSRSASEGEEGEDEEEKQLKHLFVSGLLVVYLSKDSHLLLVNLGATFISSLFAEVFMISAFVAFANPTQGEGKGRLTTTSRGGRSIPYAVLVLGTFMSILGGVLVSLIEFLPDETSKLVYTFLAAVSILIGVTKTHGLGGWVMHRTRRRNRSGFALSPTLPRKGSGGLSVSEQFDSNWSFWQPGRGGTVFIITQVCGWCFFATSLLGLAWISKFAVNKIKSLRSVTLPTAAVMIAAQLALAGSLTFFKDSGEDSTTFPKNLSASFRLKALGKGKESWLKVAEDSLTIFLFYCPHYIVISAFLIPYLFLPVAYASSIMMGVYLPLHLMGSIGNPQLTGNRESPAFRDWVGRSFARISDRFMGGIRFVCELKPLEERGTGKAGGAGEEKYIFAYHPHALYPLGLVTFHLLPHFARYFSVRPVTLVASVIFRLPFMRDLACLGGLREVTSTSFRRALRERNAVALVPGGQAEICVAPRAHSVTNPEIVLNTRHKGFIKIALESGASIVPVLCFGEIYQLKNGISLPRLQAWTYKQFGFPIPFLPVGRFGMPIPLANEGGRPITFVVGEPLKVPKLKDGAPVREAVEATHKLYYSKVADLYEKHKEAAGYQGKRLVLEHK</sequence>
<keyword evidence="15" id="KW-1185">Reference proteome</keyword>
<keyword evidence="5 12" id="KW-0812">Transmembrane</keyword>
<feature type="signal peptide" evidence="13">
    <location>
        <begin position="1"/>
        <end position="25"/>
    </location>
</feature>
<evidence type="ECO:0000256" key="10">
    <source>
        <dbReference type="ARBA" id="ARBA00023315"/>
    </source>
</evidence>
<dbReference type="GO" id="GO:0005789">
    <property type="term" value="C:endoplasmic reticulum membrane"/>
    <property type="evidence" value="ECO:0007669"/>
    <property type="project" value="UniProtKB-SubCell"/>
</dbReference>
<feature type="transmembrane region" description="Helical" evidence="12">
    <location>
        <begin position="305"/>
        <end position="328"/>
    </location>
</feature>
<keyword evidence="9 12" id="KW-0472">Membrane</keyword>
<dbReference type="GO" id="GO:0004144">
    <property type="term" value="F:diacylglycerol O-acyltransferase activity"/>
    <property type="evidence" value="ECO:0007669"/>
    <property type="project" value="UniProtKB-ARBA"/>
</dbReference>
<feature type="compositionally biased region" description="Basic and acidic residues" evidence="11">
    <location>
        <begin position="62"/>
        <end position="79"/>
    </location>
</feature>
<comment type="similarity">
    <text evidence="2">Belongs to the diacylglycerol acyltransferase family.</text>
</comment>
<dbReference type="EMBL" id="CP031034">
    <property type="protein sequence ID" value="QDZ18478.1"/>
    <property type="molecule type" value="Genomic_DNA"/>
</dbReference>
<name>A0A5B8MD30_9CHLO</name>
<feature type="chain" id="PRO_5023015145" evidence="13">
    <location>
        <begin position="26"/>
        <end position="697"/>
    </location>
</feature>
<keyword evidence="6" id="KW-0256">Endoplasmic reticulum</keyword>
<evidence type="ECO:0000313" key="14">
    <source>
        <dbReference type="EMBL" id="QDZ18478.1"/>
    </source>
</evidence>
<dbReference type="PANTHER" id="PTHR12317">
    <property type="entry name" value="DIACYLGLYCEROL O-ACYLTRANSFERASE"/>
    <property type="match status" value="1"/>
</dbReference>
<keyword evidence="10 14" id="KW-0012">Acyltransferase</keyword>
<comment type="subcellular location">
    <subcellularLocation>
        <location evidence="1">Endoplasmic reticulum membrane</location>
        <topology evidence="1">Multi-pass membrane protein</topology>
    </subcellularLocation>
</comment>
<gene>
    <name evidence="14" type="ORF">A3770_01p09960</name>
</gene>
<dbReference type="GO" id="GO:0006629">
    <property type="term" value="P:lipid metabolic process"/>
    <property type="evidence" value="ECO:0007669"/>
    <property type="project" value="UniProtKB-KW"/>
</dbReference>
<keyword evidence="8" id="KW-0443">Lipid metabolism</keyword>
<evidence type="ECO:0000313" key="15">
    <source>
        <dbReference type="Proteomes" id="UP000316726"/>
    </source>
</evidence>
<dbReference type="Proteomes" id="UP000316726">
    <property type="component" value="Chromosome 1"/>
</dbReference>
<evidence type="ECO:0000256" key="7">
    <source>
        <dbReference type="ARBA" id="ARBA00022989"/>
    </source>
</evidence>
<evidence type="ECO:0000256" key="11">
    <source>
        <dbReference type="SAM" id="MobiDB-lite"/>
    </source>
</evidence>
<evidence type="ECO:0000256" key="4">
    <source>
        <dbReference type="ARBA" id="ARBA00022679"/>
    </source>
</evidence>
<evidence type="ECO:0000256" key="12">
    <source>
        <dbReference type="SAM" id="Phobius"/>
    </source>
</evidence>
<dbReference type="PANTHER" id="PTHR12317:SF34">
    <property type="entry name" value="ACYLTRANSFERASE"/>
    <property type="match status" value="1"/>
</dbReference>
<feature type="transmembrane region" description="Helical" evidence="12">
    <location>
        <begin position="120"/>
        <end position="146"/>
    </location>
</feature>
<evidence type="ECO:0000256" key="13">
    <source>
        <dbReference type="SAM" id="SignalP"/>
    </source>
</evidence>
<feature type="transmembrane region" description="Helical" evidence="12">
    <location>
        <begin position="270"/>
        <end position="293"/>
    </location>
</feature>
<dbReference type="InterPro" id="IPR007130">
    <property type="entry name" value="DAGAT"/>
</dbReference>
<evidence type="ECO:0000256" key="9">
    <source>
        <dbReference type="ARBA" id="ARBA00023136"/>
    </source>
</evidence>
<organism evidence="14 15">
    <name type="scientific">Chloropicon primus</name>
    <dbReference type="NCBI Taxonomy" id="1764295"/>
    <lineage>
        <taxon>Eukaryota</taxon>
        <taxon>Viridiplantae</taxon>
        <taxon>Chlorophyta</taxon>
        <taxon>Chloropicophyceae</taxon>
        <taxon>Chloropicales</taxon>
        <taxon>Chloropicaceae</taxon>
        <taxon>Chloropicon</taxon>
    </lineage>
</organism>
<dbReference type="OrthoDB" id="264532at2759"/>
<accession>A0A5B8MD30</accession>
<feature type="transmembrane region" description="Helical" evidence="12">
    <location>
        <begin position="201"/>
        <end position="223"/>
    </location>
</feature>
<evidence type="ECO:0000256" key="2">
    <source>
        <dbReference type="ARBA" id="ARBA00005420"/>
    </source>
</evidence>
<evidence type="ECO:0000256" key="5">
    <source>
        <dbReference type="ARBA" id="ARBA00022692"/>
    </source>
</evidence>
<keyword evidence="3" id="KW-0444">Lipid biosynthesis</keyword>
<dbReference type="STRING" id="1764295.A0A5B8MD30"/>
<feature type="transmembrane region" description="Helical" evidence="12">
    <location>
        <begin position="369"/>
        <end position="389"/>
    </location>
</feature>
<dbReference type="Pfam" id="PF03982">
    <property type="entry name" value="DAGAT"/>
    <property type="match status" value="1"/>
</dbReference>
<keyword evidence="13" id="KW-0732">Signal</keyword>
<proteinExistence type="inferred from homology"/>
<dbReference type="AlphaFoldDB" id="A0A5B8MD30"/>